<proteinExistence type="predicted"/>
<name>A0AAD4DSS7_9AGAM</name>
<dbReference type="GeneID" id="64662660"/>
<feature type="region of interest" description="Disordered" evidence="1">
    <location>
        <begin position="69"/>
        <end position="90"/>
    </location>
</feature>
<dbReference type="AlphaFoldDB" id="A0AAD4DSS7"/>
<reference evidence="2" key="1">
    <citation type="journal article" date="2020" name="New Phytol.">
        <title>Comparative genomics reveals dynamic genome evolution in host specialist ectomycorrhizal fungi.</title>
        <authorList>
            <person name="Lofgren L.A."/>
            <person name="Nguyen N.H."/>
            <person name="Vilgalys R."/>
            <person name="Ruytinx J."/>
            <person name="Liao H.L."/>
            <person name="Branco S."/>
            <person name="Kuo A."/>
            <person name="LaButti K."/>
            <person name="Lipzen A."/>
            <person name="Andreopoulos W."/>
            <person name="Pangilinan J."/>
            <person name="Riley R."/>
            <person name="Hundley H."/>
            <person name="Na H."/>
            <person name="Barry K."/>
            <person name="Grigoriev I.V."/>
            <person name="Stajich J.E."/>
            <person name="Kennedy P.G."/>
        </authorList>
    </citation>
    <scope>NUCLEOTIDE SEQUENCE</scope>
    <source>
        <strain evidence="2">FC203</strain>
    </source>
</reference>
<dbReference type="EMBL" id="JABBWK010000107">
    <property type="protein sequence ID" value="KAG1893161.1"/>
    <property type="molecule type" value="Genomic_DNA"/>
</dbReference>
<evidence type="ECO:0000313" key="2">
    <source>
        <dbReference type="EMBL" id="KAG1893161.1"/>
    </source>
</evidence>
<dbReference type="Proteomes" id="UP001195769">
    <property type="component" value="Unassembled WGS sequence"/>
</dbReference>
<accession>A0AAD4DSS7</accession>
<organism evidence="2 3">
    <name type="scientific">Suillus fuscotomentosus</name>
    <dbReference type="NCBI Taxonomy" id="1912939"/>
    <lineage>
        <taxon>Eukaryota</taxon>
        <taxon>Fungi</taxon>
        <taxon>Dikarya</taxon>
        <taxon>Basidiomycota</taxon>
        <taxon>Agaricomycotina</taxon>
        <taxon>Agaricomycetes</taxon>
        <taxon>Agaricomycetidae</taxon>
        <taxon>Boletales</taxon>
        <taxon>Suillineae</taxon>
        <taxon>Suillaceae</taxon>
        <taxon>Suillus</taxon>
    </lineage>
</organism>
<gene>
    <name evidence="2" type="ORF">F5891DRAFT_1196791</name>
</gene>
<evidence type="ECO:0000256" key="1">
    <source>
        <dbReference type="SAM" id="MobiDB-lite"/>
    </source>
</evidence>
<dbReference type="RefSeq" id="XP_041218737.1">
    <property type="nucleotide sequence ID" value="XM_041368362.1"/>
</dbReference>
<protein>
    <submittedName>
        <fullName evidence="2">Uncharacterized protein</fullName>
    </submittedName>
</protein>
<comment type="caution">
    <text evidence="2">The sequence shown here is derived from an EMBL/GenBank/DDBJ whole genome shotgun (WGS) entry which is preliminary data.</text>
</comment>
<feature type="compositionally biased region" description="Low complexity" evidence="1">
    <location>
        <begin position="69"/>
        <end position="82"/>
    </location>
</feature>
<keyword evidence="3" id="KW-1185">Reference proteome</keyword>
<evidence type="ECO:0000313" key="3">
    <source>
        <dbReference type="Proteomes" id="UP001195769"/>
    </source>
</evidence>
<sequence>MGVFTPGSCSPATTAFELPKMQRRVFEWLSSGKRETAFMLLLHLALTDHDDSKKTDTFLADLDPIAPVTSATAPHSPTSSHHSTPEADDSILTMDNNIPCSCDNPTLQTIQTMAGHWGKGWEWEDTWNVTYKEVLAHAQANGEQETTRFLDDSGKHALEGRMLLDDIRDLVYTNCPCCREQLKHDTILLHDLLVSITSQVKFFEVKVDSFCL</sequence>